<protein>
    <recommendedName>
        <fullName evidence="8">Sugar ABC transporter substrate-binding protein</fullName>
    </recommendedName>
</protein>
<accession>A0A2M8EIJ0</accession>
<dbReference type="EMBL" id="PFSK01000037">
    <property type="protein sequence ID" value="PJC22411.1"/>
    <property type="molecule type" value="Genomic_DNA"/>
</dbReference>
<feature type="compositionally biased region" description="Basic and acidic residues" evidence="4">
    <location>
        <begin position="60"/>
        <end position="71"/>
    </location>
</feature>
<evidence type="ECO:0000256" key="4">
    <source>
        <dbReference type="SAM" id="MobiDB-lite"/>
    </source>
</evidence>
<evidence type="ECO:0000256" key="1">
    <source>
        <dbReference type="ARBA" id="ARBA00008520"/>
    </source>
</evidence>
<comment type="caution">
    <text evidence="6">The sequence shown here is derived from an EMBL/GenBank/DDBJ whole genome shotgun (WGS) entry which is preliminary data.</text>
</comment>
<dbReference type="Proteomes" id="UP000228781">
    <property type="component" value="Unassembled WGS sequence"/>
</dbReference>
<reference evidence="7" key="1">
    <citation type="submission" date="2017-09" db="EMBL/GenBank/DDBJ databases">
        <title>Depth-based differentiation of microbial function through sediment-hosted aquifers and enrichment of novel symbionts in the deep terrestrial subsurface.</title>
        <authorList>
            <person name="Probst A.J."/>
            <person name="Ladd B."/>
            <person name="Jarett J.K."/>
            <person name="Geller-Mcgrath D.E."/>
            <person name="Sieber C.M.K."/>
            <person name="Emerson J.B."/>
            <person name="Anantharaman K."/>
            <person name="Thomas B.C."/>
            <person name="Malmstrom R."/>
            <person name="Stieglmeier M."/>
            <person name="Klingl A."/>
            <person name="Woyke T."/>
            <person name="Ryan C.M."/>
            <person name="Banfield J.F."/>
        </authorList>
    </citation>
    <scope>NUCLEOTIDE SEQUENCE [LARGE SCALE GENOMIC DNA]</scope>
</reference>
<dbReference type="GO" id="GO:0055052">
    <property type="term" value="C:ATP-binding cassette (ABC) transporter complex, substrate-binding subunit-containing"/>
    <property type="evidence" value="ECO:0007669"/>
    <property type="project" value="TreeGrafter"/>
</dbReference>
<dbReference type="Gene3D" id="3.40.190.10">
    <property type="entry name" value="Periplasmic binding protein-like II"/>
    <property type="match status" value="1"/>
</dbReference>
<feature type="compositionally biased region" description="Pro residues" evidence="4">
    <location>
        <begin position="16"/>
        <end position="28"/>
    </location>
</feature>
<evidence type="ECO:0008006" key="8">
    <source>
        <dbReference type="Google" id="ProtNLM"/>
    </source>
</evidence>
<dbReference type="GO" id="GO:1901982">
    <property type="term" value="F:maltose binding"/>
    <property type="evidence" value="ECO:0007669"/>
    <property type="project" value="TreeGrafter"/>
</dbReference>
<keyword evidence="5" id="KW-0812">Transmembrane</keyword>
<gene>
    <name evidence="6" type="ORF">CO059_02525</name>
</gene>
<keyword evidence="5" id="KW-0472">Membrane</keyword>
<evidence type="ECO:0000256" key="5">
    <source>
        <dbReference type="SAM" id="Phobius"/>
    </source>
</evidence>
<sequence>MESNLPTPGGIGEPSPNQPVLPSAPAPTVPVGAKPAVPTPFASPVAPPPASGLEPSLPPKKVEPQFPERGEVPPSPPPQPPSPPVSFGRGARLPTGGLVKLKAILKLFSILFVFILIIVAGSSLLKLDLYRIPFLKNLIPQPKKEVTLTYWGLWENSDLINPLFSEFIAAYTKEHPNVSLTINYEKRTFGTLEQLKTTLLTRLQQGTAPDILRLHNSWIKEFSGELSSLPPAVMSESDYTTYFYPIAHTLSKVGDQIYAIPLEYDGLVLFYNKDQFKGVDAAGALSTWEGFRREAVRLTQWEENNPKKKILRAGAAFGAANNISHAADLLSLLFVQSGVDPLTGLKAQAAADALTFYTNFVKVDHIWDETLPFSINAFANGQAAMIFGPSWRALDIKNLNPQLEFAAVPVPQLPSAAPAGVHWATFWMEAVSKDSQNPEIAWRLLKFLSEEEQQRKLYSAISQARSFGEPYSRPSLAESLKTHAVLGAVLAGAPTAVSSKTTDFSGNKAYVDAYTQAIANVLEGKDAIKTLETTQATINQLEGVAPPPEE</sequence>
<feature type="compositionally biased region" description="Low complexity" evidence="4">
    <location>
        <begin position="35"/>
        <end position="44"/>
    </location>
</feature>
<dbReference type="PANTHER" id="PTHR30061">
    <property type="entry name" value="MALTOSE-BINDING PERIPLASMIC PROTEIN"/>
    <property type="match status" value="1"/>
</dbReference>
<proteinExistence type="inferred from homology"/>
<name>A0A2M8EIJ0_UNCKA</name>
<keyword evidence="3" id="KW-0732">Signal</keyword>
<keyword evidence="5" id="KW-1133">Transmembrane helix</keyword>
<dbReference type="InterPro" id="IPR006059">
    <property type="entry name" value="SBP"/>
</dbReference>
<dbReference type="PANTHER" id="PTHR30061:SF50">
    <property type="entry name" value="MALTOSE_MALTODEXTRIN-BINDING PERIPLASMIC PROTEIN"/>
    <property type="match status" value="1"/>
</dbReference>
<organism evidence="6 7">
    <name type="scientific">candidate division WWE3 bacterium CG_4_9_14_0_2_um_filter_48_10</name>
    <dbReference type="NCBI Taxonomy" id="1975078"/>
    <lineage>
        <taxon>Bacteria</taxon>
        <taxon>Katanobacteria</taxon>
    </lineage>
</organism>
<dbReference type="SUPFAM" id="SSF53850">
    <property type="entry name" value="Periplasmic binding protein-like II"/>
    <property type="match status" value="1"/>
</dbReference>
<comment type="similarity">
    <text evidence="1">Belongs to the bacterial solute-binding protein 1 family.</text>
</comment>
<feature type="transmembrane region" description="Helical" evidence="5">
    <location>
        <begin position="103"/>
        <end position="125"/>
    </location>
</feature>
<keyword evidence="2" id="KW-0813">Transport</keyword>
<evidence type="ECO:0000313" key="6">
    <source>
        <dbReference type="EMBL" id="PJC22411.1"/>
    </source>
</evidence>
<evidence type="ECO:0000313" key="7">
    <source>
        <dbReference type="Proteomes" id="UP000228781"/>
    </source>
</evidence>
<dbReference type="Pfam" id="PF13416">
    <property type="entry name" value="SBP_bac_8"/>
    <property type="match status" value="1"/>
</dbReference>
<dbReference type="GO" id="GO:0042956">
    <property type="term" value="P:maltodextrin transmembrane transport"/>
    <property type="evidence" value="ECO:0007669"/>
    <property type="project" value="TreeGrafter"/>
</dbReference>
<evidence type="ECO:0000256" key="3">
    <source>
        <dbReference type="ARBA" id="ARBA00022729"/>
    </source>
</evidence>
<feature type="compositionally biased region" description="Pro residues" evidence="4">
    <location>
        <begin position="73"/>
        <end position="84"/>
    </location>
</feature>
<dbReference type="AlphaFoldDB" id="A0A2M8EIJ0"/>
<dbReference type="GO" id="GO:0015768">
    <property type="term" value="P:maltose transport"/>
    <property type="evidence" value="ECO:0007669"/>
    <property type="project" value="TreeGrafter"/>
</dbReference>
<feature type="region of interest" description="Disordered" evidence="4">
    <location>
        <begin position="1"/>
        <end position="89"/>
    </location>
</feature>
<evidence type="ECO:0000256" key="2">
    <source>
        <dbReference type="ARBA" id="ARBA00022448"/>
    </source>
</evidence>